<evidence type="ECO:0000313" key="1">
    <source>
        <dbReference type="EMBL" id="GFH20332.1"/>
    </source>
</evidence>
<name>A0A699ZWL9_HAELA</name>
<proteinExistence type="predicted"/>
<dbReference type="SUPFAM" id="SSF48452">
    <property type="entry name" value="TPR-like"/>
    <property type="match status" value="1"/>
</dbReference>
<dbReference type="InterPro" id="IPR011990">
    <property type="entry name" value="TPR-like_helical_dom_sf"/>
</dbReference>
<feature type="non-terminal residue" evidence="1">
    <location>
        <position position="1"/>
    </location>
</feature>
<evidence type="ECO:0000313" key="2">
    <source>
        <dbReference type="Proteomes" id="UP000485058"/>
    </source>
</evidence>
<reference evidence="1 2" key="1">
    <citation type="submission" date="2020-02" db="EMBL/GenBank/DDBJ databases">
        <title>Draft genome sequence of Haematococcus lacustris strain NIES-144.</title>
        <authorList>
            <person name="Morimoto D."/>
            <person name="Nakagawa S."/>
            <person name="Yoshida T."/>
            <person name="Sawayama S."/>
        </authorList>
    </citation>
    <scope>NUCLEOTIDE SEQUENCE [LARGE SCALE GENOMIC DNA]</scope>
    <source>
        <strain evidence="1 2">NIES-144</strain>
    </source>
</reference>
<dbReference type="Proteomes" id="UP000485058">
    <property type="component" value="Unassembled WGS sequence"/>
</dbReference>
<sequence length="149" mass="16282">MMDKWGVGPMHPYHHTILLCKGLVLHSQGAYAAAADKFRACADSADLLARASFTPLARRNQAAALNNAGVALQLLGSRSSALCRRASPVRDSIFQHDPPARLQAQLRKASVRLSSSPSKRCYRAFRQTFRTISAACSVKCQGVDRKSDR</sequence>
<comment type="caution">
    <text evidence="1">The sequence shown here is derived from an EMBL/GenBank/DDBJ whole genome shotgun (WGS) entry which is preliminary data.</text>
</comment>
<dbReference type="EMBL" id="BLLF01001616">
    <property type="protein sequence ID" value="GFH20332.1"/>
    <property type="molecule type" value="Genomic_DNA"/>
</dbReference>
<gene>
    <name evidence="1" type="ORF">HaLaN_17436</name>
</gene>
<keyword evidence="2" id="KW-1185">Reference proteome</keyword>
<accession>A0A699ZWL9</accession>
<dbReference type="AlphaFoldDB" id="A0A699ZWL9"/>
<organism evidence="1 2">
    <name type="scientific">Haematococcus lacustris</name>
    <name type="common">Green alga</name>
    <name type="synonym">Haematococcus pluvialis</name>
    <dbReference type="NCBI Taxonomy" id="44745"/>
    <lineage>
        <taxon>Eukaryota</taxon>
        <taxon>Viridiplantae</taxon>
        <taxon>Chlorophyta</taxon>
        <taxon>core chlorophytes</taxon>
        <taxon>Chlorophyceae</taxon>
        <taxon>CS clade</taxon>
        <taxon>Chlamydomonadales</taxon>
        <taxon>Haematococcaceae</taxon>
        <taxon>Haematococcus</taxon>
    </lineage>
</organism>
<protein>
    <submittedName>
        <fullName evidence="1">Uncharacterized protein</fullName>
    </submittedName>
</protein>